<dbReference type="InterPro" id="IPR007864">
    <property type="entry name" value="UreE_C_dom"/>
</dbReference>
<comment type="caution">
    <text evidence="7">The sequence shown here is derived from an EMBL/GenBank/DDBJ whole genome shotgun (WGS) entry which is preliminary data.</text>
</comment>
<dbReference type="GO" id="GO:0019627">
    <property type="term" value="P:urea metabolic process"/>
    <property type="evidence" value="ECO:0007669"/>
    <property type="project" value="InterPro"/>
</dbReference>
<organism evidence="7 8">
    <name type="scientific">Photobacterium kishitanii</name>
    <dbReference type="NCBI Taxonomy" id="318456"/>
    <lineage>
        <taxon>Bacteria</taxon>
        <taxon>Pseudomonadati</taxon>
        <taxon>Pseudomonadota</taxon>
        <taxon>Gammaproteobacteria</taxon>
        <taxon>Vibrionales</taxon>
        <taxon>Vibrionaceae</taxon>
        <taxon>Photobacterium</taxon>
    </lineage>
</organism>
<dbReference type="GO" id="GO:0016151">
    <property type="term" value="F:nickel cation binding"/>
    <property type="evidence" value="ECO:0007669"/>
    <property type="project" value="UniProtKB-UniRule"/>
</dbReference>
<dbReference type="CDD" id="cd00571">
    <property type="entry name" value="UreE"/>
    <property type="match status" value="1"/>
</dbReference>
<dbReference type="PIRSF" id="PIRSF036402">
    <property type="entry name" value="Ureas_acces_UreE"/>
    <property type="match status" value="1"/>
</dbReference>
<dbReference type="GO" id="GO:0051082">
    <property type="term" value="F:unfolded protein binding"/>
    <property type="evidence" value="ECO:0007669"/>
    <property type="project" value="UniProtKB-UniRule"/>
</dbReference>
<dbReference type="Gene3D" id="3.30.70.790">
    <property type="entry name" value="UreE, C-terminal domain"/>
    <property type="match status" value="1"/>
</dbReference>
<dbReference type="Pfam" id="PF02814">
    <property type="entry name" value="UreE_N"/>
    <property type="match status" value="1"/>
</dbReference>
<evidence type="ECO:0000256" key="3">
    <source>
        <dbReference type="ARBA" id="ARBA00022596"/>
    </source>
</evidence>
<evidence type="ECO:0000256" key="4">
    <source>
        <dbReference type="ARBA" id="ARBA00023186"/>
    </source>
</evidence>
<evidence type="ECO:0000259" key="6">
    <source>
        <dbReference type="SMART" id="SM00988"/>
    </source>
</evidence>
<keyword evidence="4 5" id="KW-0143">Chaperone</keyword>
<evidence type="ECO:0000313" key="7">
    <source>
        <dbReference type="EMBL" id="PSX45089.1"/>
    </source>
</evidence>
<dbReference type="GO" id="GO:0005737">
    <property type="term" value="C:cytoplasm"/>
    <property type="evidence" value="ECO:0007669"/>
    <property type="project" value="UniProtKB-SubCell"/>
</dbReference>
<dbReference type="NCBIfam" id="NF009751">
    <property type="entry name" value="PRK13261.1-1"/>
    <property type="match status" value="1"/>
</dbReference>
<reference evidence="7 8" key="1">
    <citation type="submission" date="2018-01" db="EMBL/GenBank/DDBJ databases">
        <title>Whole genome sequencing of Histamine producing bacteria.</title>
        <authorList>
            <person name="Butler K."/>
        </authorList>
    </citation>
    <scope>NUCLEOTIDE SEQUENCE [LARGE SCALE GENOMIC DNA]</scope>
    <source>
        <strain evidence="7 8">A1-4</strain>
    </source>
</reference>
<evidence type="ECO:0000256" key="1">
    <source>
        <dbReference type="ARBA" id="ARBA00004496"/>
    </source>
</evidence>
<keyword evidence="2 5" id="KW-0963">Cytoplasm</keyword>
<comment type="function">
    <text evidence="5">Involved in urease metallocenter assembly. Binds nickel. Probably functions as a nickel donor during metallocenter assembly.</text>
</comment>
<name>A0AAX0YVT0_9GAMM</name>
<dbReference type="InterPro" id="IPR036118">
    <property type="entry name" value="UreE_N_sf"/>
</dbReference>
<dbReference type="SUPFAM" id="SSF69287">
    <property type="entry name" value="Urease metallochaperone UreE, N-terminal domain"/>
    <property type="match status" value="1"/>
</dbReference>
<dbReference type="AlphaFoldDB" id="A0AAX0YVT0"/>
<dbReference type="EMBL" id="PYOZ01000005">
    <property type="protein sequence ID" value="PSX45089.1"/>
    <property type="molecule type" value="Genomic_DNA"/>
</dbReference>
<dbReference type="GO" id="GO:0065003">
    <property type="term" value="P:protein-containing complex assembly"/>
    <property type="evidence" value="ECO:0007669"/>
    <property type="project" value="InterPro"/>
</dbReference>
<dbReference type="Pfam" id="PF05194">
    <property type="entry name" value="UreE_C"/>
    <property type="match status" value="1"/>
</dbReference>
<evidence type="ECO:0000256" key="5">
    <source>
        <dbReference type="HAMAP-Rule" id="MF_00822"/>
    </source>
</evidence>
<evidence type="ECO:0000256" key="2">
    <source>
        <dbReference type="ARBA" id="ARBA00022490"/>
    </source>
</evidence>
<keyword evidence="3 5" id="KW-0533">Nickel</keyword>
<sequence length="150" mass="16674">MIELVAIKVNSIGKPHAYLSLPIDSRIKSRLKVTLDDGRSGGVLLPRGHILRDGQQLLSRCGLTVEIKAAPESVSTVYCRDPLLLSRIAYHLGNRHVPLQITPQWLRYQHDHVLDQMVFGLGGNVKKEIKPFEPEAGAYGAAMTEHHNHS</sequence>
<dbReference type="GO" id="GO:0006457">
    <property type="term" value="P:protein folding"/>
    <property type="evidence" value="ECO:0007669"/>
    <property type="project" value="InterPro"/>
</dbReference>
<accession>A0AAX0YVT0</accession>
<dbReference type="InterPro" id="IPR012406">
    <property type="entry name" value="UreE"/>
</dbReference>
<gene>
    <name evidence="5" type="primary">ureE</name>
    <name evidence="7" type="ORF">C0W53_10965</name>
</gene>
<feature type="domain" description="UreE urease accessory N-terminal" evidence="6">
    <location>
        <begin position="1"/>
        <end position="65"/>
    </location>
</feature>
<dbReference type="InterPro" id="IPR004029">
    <property type="entry name" value="UreE_N"/>
</dbReference>
<protein>
    <recommendedName>
        <fullName evidence="5">Urease accessory protein UreE</fullName>
    </recommendedName>
</protein>
<comment type="subcellular location">
    <subcellularLocation>
        <location evidence="1 5">Cytoplasm</location>
    </subcellularLocation>
</comment>
<keyword evidence="8" id="KW-1185">Reference proteome</keyword>
<dbReference type="SUPFAM" id="SSF69737">
    <property type="entry name" value="Urease metallochaperone UreE, C-terminal domain"/>
    <property type="match status" value="1"/>
</dbReference>
<comment type="similarity">
    <text evidence="5">Belongs to the UreE family.</text>
</comment>
<evidence type="ECO:0000313" key="8">
    <source>
        <dbReference type="Proteomes" id="UP000240728"/>
    </source>
</evidence>
<dbReference type="HAMAP" id="MF_00822">
    <property type="entry name" value="UreE"/>
    <property type="match status" value="1"/>
</dbReference>
<dbReference type="Gene3D" id="2.60.260.20">
    <property type="entry name" value="Urease metallochaperone UreE, N-terminal domain"/>
    <property type="match status" value="1"/>
</dbReference>
<dbReference type="Proteomes" id="UP000240728">
    <property type="component" value="Unassembled WGS sequence"/>
</dbReference>
<dbReference type="RefSeq" id="WP_045042829.1">
    <property type="nucleotide sequence ID" value="NZ_JAUZMV010000001.1"/>
</dbReference>
<dbReference type="SMART" id="SM00988">
    <property type="entry name" value="UreE_N"/>
    <property type="match status" value="1"/>
</dbReference>
<proteinExistence type="inferred from homology"/>